<evidence type="ECO:0000256" key="6">
    <source>
        <dbReference type="ARBA" id="ARBA00023008"/>
    </source>
</evidence>
<dbReference type="Gene3D" id="2.60.40.420">
    <property type="entry name" value="Cupredoxins - blue copper proteins"/>
    <property type="match status" value="1"/>
</dbReference>
<keyword evidence="4" id="KW-0574">Periplasm</keyword>
<gene>
    <name evidence="10" type="ORF">SCOCK_300044</name>
</gene>
<dbReference type="InterPro" id="IPR008972">
    <property type="entry name" value="Cupredoxin"/>
</dbReference>
<dbReference type="SUPFAM" id="SSF49503">
    <property type="entry name" value="Cupredoxins"/>
    <property type="match status" value="1"/>
</dbReference>
<keyword evidence="11" id="KW-1185">Reference proteome</keyword>
<feature type="binding site" evidence="7">
    <location>
        <position position="67"/>
    </location>
    <ligand>
        <name>Cu cation</name>
        <dbReference type="ChEBI" id="CHEBI:23378"/>
    </ligand>
</feature>
<sequence>MKKLVPLVLAVALAPVLTACGSDAKAQPVNKAPVIVTIKNMAFNPSRITVAKGQTVEWRWDDGGMPHDVSGDGANASVLKSELRTAGTYRHTFDKTGTFTYHCTPHPAMTGSVVVEN</sequence>
<comment type="subcellular location">
    <subcellularLocation>
        <location evidence="1">Periplasm</location>
    </subcellularLocation>
</comment>
<evidence type="ECO:0000313" key="11">
    <source>
        <dbReference type="Proteomes" id="UP001152519"/>
    </source>
</evidence>
<dbReference type="PANTHER" id="PTHR36507:SF1">
    <property type="entry name" value="BLL1555 PROTEIN"/>
    <property type="match status" value="1"/>
</dbReference>
<reference evidence="10" key="1">
    <citation type="submission" date="2021-05" db="EMBL/GenBank/DDBJ databases">
        <authorList>
            <person name="Arsene-Ploetze F."/>
        </authorList>
    </citation>
    <scope>NUCLEOTIDE SEQUENCE</scope>
    <source>
        <strain evidence="10">DSM 42138</strain>
    </source>
</reference>
<dbReference type="GO" id="GO:0042597">
    <property type="term" value="C:periplasmic space"/>
    <property type="evidence" value="ECO:0007669"/>
    <property type="project" value="UniProtKB-SubCell"/>
</dbReference>
<evidence type="ECO:0000256" key="3">
    <source>
        <dbReference type="ARBA" id="ARBA00022723"/>
    </source>
</evidence>
<evidence type="ECO:0000256" key="4">
    <source>
        <dbReference type="ARBA" id="ARBA00022764"/>
    </source>
</evidence>
<keyword evidence="8" id="KW-0732">Signal</keyword>
<evidence type="ECO:0000256" key="5">
    <source>
        <dbReference type="ARBA" id="ARBA00022982"/>
    </source>
</evidence>
<feature type="signal peptide" evidence="8">
    <location>
        <begin position="1"/>
        <end position="26"/>
    </location>
</feature>
<dbReference type="InterPro" id="IPR000923">
    <property type="entry name" value="BlueCu_1"/>
</dbReference>
<evidence type="ECO:0000313" key="10">
    <source>
        <dbReference type="EMBL" id="CAG6395235.1"/>
    </source>
</evidence>
<evidence type="ECO:0000256" key="7">
    <source>
        <dbReference type="PIRSR" id="PIRSR602386-1"/>
    </source>
</evidence>
<keyword evidence="3 7" id="KW-0479">Metal-binding</keyword>
<organism evidence="10 11">
    <name type="scientific">Actinacidiphila cocklensis</name>
    <dbReference type="NCBI Taxonomy" id="887465"/>
    <lineage>
        <taxon>Bacteria</taxon>
        <taxon>Bacillati</taxon>
        <taxon>Actinomycetota</taxon>
        <taxon>Actinomycetes</taxon>
        <taxon>Kitasatosporales</taxon>
        <taxon>Streptomycetaceae</taxon>
        <taxon>Actinacidiphila</taxon>
    </lineage>
</organism>
<feature type="binding site" evidence="7">
    <location>
        <position position="106"/>
    </location>
    <ligand>
        <name>Cu cation</name>
        <dbReference type="ChEBI" id="CHEBI:23378"/>
    </ligand>
</feature>
<dbReference type="Pfam" id="PF00127">
    <property type="entry name" value="Copper-bind"/>
    <property type="match status" value="1"/>
</dbReference>
<evidence type="ECO:0000256" key="1">
    <source>
        <dbReference type="ARBA" id="ARBA00004418"/>
    </source>
</evidence>
<dbReference type="PROSITE" id="PS51257">
    <property type="entry name" value="PROKAR_LIPOPROTEIN"/>
    <property type="match status" value="1"/>
</dbReference>
<dbReference type="Proteomes" id="UP001152519">
    <property type="component" value="Unassembled WGS sequence"/>
</dbReference>
<dbReference type="InterPro" id="IPR002386">
    <property type="entry name" value="Amicyanin/Pseudoazurin"/>
</dbReference>
<dbReference type="RefSeq" id="WP_251492247.1">
    <property type="nucleotide sequence ID" value="NZ_CAJSLV010000060.1"/>
</dbReference>
<proteinExistence type="predicted"/>
<dbReference type="AlphaFoldDB" id="A0A9W4DWK5"/>
<evidence type="ECO:0000259" key="9">
    <source>
        <dbReference type="Pfam" id="PF00127"/>
    </source>
</evidence>
<feature type="domain" description="Blue (type 1) copper" evidence="9">
    <location>
        <begin position="36"/>
        <end position="116"/>
    </location>
</feature>
<dbReference type="InterPro" id="IPR052721">
    <property type="entry name" value="ET_Amicyanin"/>
</dbReference>
<evidence type="ECO:0000256" key="2">
    <source>
        <dbReference type="ARBA" id="ARBA00022448"/>
    </source>
</evidence>
<comment type="cofactor">
    <cofactor evidence="7">
        <name>Cu cation</name>
        <dbReference type="ChEBI" id="CHEBI:23378"/>
    </cofactor>
    <text evidence="7">Binds 1 copper ion per subunit.</text>
</comment>
<dbReference type="PRINTS" id="PR00155">
    <property type="entry name" value="AMICYANIN"/>
</dbReference>
<dbReference type="GO" id="GO:0005507">
    <property type="term" value="F:copper ion binding"/>
    <property type="evidence" value="ECO:0007669"/>
    <property type="project" value="InterPro"/>
</dbReference>
<keyword evidence="5" id="KW-0249">Electron transport</keyword>
<name>A0A9W4DWK5_9ACTN</name>
<feature type="binding site" evidence="7">
    <location>
        <position position="103"/>
    </location>
    <ligand>
        <name>Cu cation</name>
        <dbReference type="ChEBI" id="CHEBI:23378"/>
    </ligand>
</feature>
<dbReference type="GO" id="GO:0009055">
    <property type="term" value="F:electron transfer activity"/>
    <property type="evidence" value="ECO:0007669"/>
    <property type="project" value="InterPro"/>
</dbReference>
<accession>A0A9W4DWK5</accession>
<evidence type="ECO:0000256" key="8">
    <source>
        <dbReference type="SAM" id="SignalP"/>
    </source>
</evidence>
<keyword evidence="6 7" id="KW-0186">Copper</keyword>
<dbReference type="EMBL" id="CAJSLV010000060">
    <property type="protein sequence ID" value="CAG6395235.1"/>
    <property type="molecule type" value="Genomic_DNA"/>
</dbReference>
<comment type="caution">
    <text evidence="10">The sequence shown here is derived from an EMBL/GenBank/DDBJ whole genome shotgun (WGS) entry which is preliminary data.</text>
</comment>
<feature type="chain" id="PRO_5040872915" evidence="8">
    <location>
        <begin position="27"/>
        <end position="117"/>
    </location>
</feature>
<dbReference type="PANTHER" id="PTHR36507">
    <property type="entry name" value="BLL1555 PROTEIN"/>
    <property type="match status" value="1"/>
</dbReference>
<protein>
    <submittedName>
        <fullName evidence="10">Plastocyanin</fullName>
    </submittedName>
</protein>
<keyword evidence="2" id="KW-0813">Transport</keyword>